<dbReference type="InterPro" id="IPR001926">
    <property type="entry name" value="TrpB-like_PALP"/>
</dbReference>
<organism evidence="5 6">
    <name type="scientific">Aquisphaera giovannonii</name>
    <dbReference type="NCBI Taxonomy" id="406548"/>
    <lineage>
        <taxon>Bacteria</taxon>
        <taxon>Pseudomonadati</taxon>
        <taxon>Planctomycetota</taxon>
        <taxon>Planctomycetia</taxon>
        <taxon>Isosphaerales</taxon>
        <taxon>Isosphaeraceae</taxon>
        <taxon>Aquisphaera</taxon>
    </lineage>
</organism>
<dbReference type="Proteomes" id="UP000324233">
    <property type="component" value="Chromosome"/>
</dbReference>
<evidence type="ECO:0000313" key="5">
    <source>
        <dbReference type="EMBL" id="QEH38026.1"/>
    </source>
</evidence>
<feature type="domain" description="Tryptophan synthase beta chain-like PALP" evidence="4">
    <location>
        <begin position="37"/>
        <end position="335"/>
    </location>
</feature>
<keyword evidence="5" id="KW-0808">Transferase</keyword>
<dbReference type="GO" id="GO:0004124">
    <property type="term" value="F:cysteine synthase activity"/>
    <property type="evidence" value="ECO:0007669"/>
    <property type="project" value="UniProtKB-EC"/>
</dbReference>
<keyword evidence="2" id="KW-0663">Pyridoxal phosphate</keyword>
<sequence>MNAQHAVADVEAEGSRDGHEGPGRSGRRPPPLASSILEAIGGTPLVSLGKLVASRGLEGRILAKLEYLNPGSSKKDRVALEIVRRARADGRLREGQPVVEVTSGNTGTGLAIVCAALGHPFVAIMSKGNTIERARQMAALGAEVVLVDQGPDAVVGEVTRCDMAIVEETARRLVAERGAFRAFQFECEDNCRAHEETTGPEIWEQSGGTVDAFTMIAGTCGTYTGVMRYLRRVNPEVRGYLIEPARAAVLAGVCVDDPRHKIQGAGYARDLPLLDRSLVDGYVQVEDDESAELTRALAVEEGIFAGISTGANLAVALRLLAGPERGRTVAMIVCDSGLKYLSTDLYP</sequence>
<evidence type="ECO:0000256" key="1">
    <source>
        <dbReference type="ARBA" id="ARBA00001933"/>
    </source>
</evidence>
<gene>
    <name evidence="5" type="primary">cysK_2</name>
    <name evidence="5" type="ORF">OJF2_66220</name>
</gene>
<dbReference type="PANTHER" id="PTHR10314">
    <property type="entry name" value="CYSTATHIONINE BETA-SYNTHASE"/>
    <property type="match status" value="1"/>
</dbReference>
<accession>A0A5B9WBP5</accession>
<dbReference type="EMBL" id="CP042997">
    <property type="protein sequence ID" value="QEH38026.1"/>
    <property type="molecule type" value="Genomic_DNA"/>
</dbReference>
<protein>
    <submittedName>
        <fullName evidence="5">Cysteine synthase</fullName>
        <ecNumber evidence="5">2.5.1.47</ecNumber>
    </submittedName>
</protein>
<dbReference type="InterPro" id="IPR050214">
    <property type="entry name" value="Cys_Synth/Cystath_Beta-Synth"/>
</dbReference>
<dbReference type="Gene3D" id="3.40.50.1100">
    <property type="match status" value="2"/>
</dbReference>
<dbReference type="EC" id="2.5.1.47" evidence="5"/>
<name>A0A5B9WBP5_9BACT</name>
<dbReference type="KEGG" id="agv:OJF2_66220"/>
<dbReference type="InterPro" id="IPR036052">
    <property type="entry name" value="TrpB-like_PALP_sf"/>
</dbReference>
<reference evidence="5 6" key="1">
    <citation type="submission" date="2019-08" db="EMBL/GenBank/DDBJ databases">
        <title>Deep-cultivation of Planctomycetes and their phenomic and genomic characterization uncovers novel biology.</title>
        <authorList>
            <person name="Wiegand S."/>
            <person name="Jogler M."/>
            <person name="Boedeker C."/>
            <person name="Pinto D."/>
            <person name="Vollmers J."/>
            <person name="Rivas-Marin E."/>
            <person name="Kohn T."/>
            <person name="Peeters S.H."/>
            <person name="Heuer A."/>
            <person name="Rast P."/>
            <person name="Oberbeckmann S."/>
            <person name="Bunk B."/>
            <person name="Jeske O."/>
            <person name="Meyerdierks A."/>
            <person name="Storesund J.E."/>
            <person name="Kallscheuer N."/>
            <person name="Luecker S."/>
            <person name="Lage O.M."/>
            <person name="Pohl T."/>
            <person name="Merkel B.J."/>
            <person name="Hornburger P."/>
            <person name="Mueller R.-W."/>
            <person name="Bruemmer F."/>
            <person name="Labrenz M."/>
            <person name="Spormann A.M."/>
            <person name="Op den Camp H."/>
            <person name="Overmann J."/>
            <person name="Amann R."/>
            <person name="Jetten M.S.M."/>
            <person name="Mascher T."/>
            <person name="Medema M.H."/>
            <person name="Devos D.P."/>
            <person name="Kaster A.-K."/>
            <person name="Ovreas L."/>
            <person name="Rohde M."/>
            <person name="Galperin M.Y."/>
            <person name="Jogler C."/>
        </authorList>
    </citation>
    <scope>NUCLEOTIDE SEQUENCE [LARGE SCALE GENOMIC DNA]</scope>
    <source>
        <strain evidence="5 6">OJF2</strain>
    </source>
</reference>
<keyword evidence="6" id="KW-1185">Reference proteome</keyword>
<dbReference type="Pfam" id="PF00291">
    <property type="entry name" value="PALP"/>
    <property type="match status" value="1"/>
</dbReference>
<evidence type="ECO:0000313" key="6">
    <source>
        <dbReference type="Proteomes" id="UP000324233"/>
    </source>
</evidence>
<proteinExistence type="predicted"/>
<evidence type="ECO:0000256" key="3">
    <source>
        <dbReference type="SAM" id="MobiDB-lite"/>
    </source>
</evidence>
<dbReference type="AlphaFoldDB" id="A0A5B9WBP5"/>
<evidence type="ECO:0000256" key="2">
    <source>
        <dbReference type="ARBA" id="ARBA00022898"/>
    </source>
</evidence>
<dbReference type="CDD" id="cd01561">
    <property type="entry name" value="CBS_like"/>
    <property type="match status" value="1"/>
</dbReference>
<feature type="compositionally biased region" description="Basic and acidic residues" evidence="3">
    <location>
        <begin position="13"/>
        <end position="22"/>
    </location>
</feature>
<dbReference type="SUPFAM" id="SSF53686">
    <property type="entry name" value="Tryptophan synthase beta subunit-like PLP-dependent enzymes"/>
    <property type="match status" value="1"/>
</dbReference>
<dbReference type="OrthoDB" id="9808024at2"/>
<comment type="cofactor">
    <cofactor evidence="1">
        <name>pyridoxal 5'-phosphate</name>
        <dbReference type="ChEBI" id="CHEBI:597326"/>
    </cofactor>
</comment>
<feature type="region of interest" description="Disordered" evidence="3">
    <location>
        <begin position="1"/>
        <end position="32"/>
    </location>
</feature>
<dbReference type="RefSeq" id="WP_148597512.1">
    <property type="nucleotide sequence ID" value="NZ_CP042997.1"/>
</dbReference>
<evidence type="ECO:0000259" key="4">
    <source>
        <dbReference type="Pfam" id="PF00291"/>
    </source>
</evidence>